<evidence type="ECO:0000259" key="9">
    <source>
        <dbReference type="Pfam" id="PF02878"/>
    </source>
</evidence>
<dbReference type="InterPro" id="IPR016066">
    <property type="entry name" value="A-D-PHexomutase_CS"/>
</dbReference>
<dbReference type="PANTHER" id="PTHR45745">
    <property type="entry name" value="PHOSPHOMANNOMUTASE 45A"/>
    <property type="match status" value="1"/>
</dbReference>
<dbReference type="InterPro" id="IPR005845">
    <property type="entry name" value="A-D-PHexomutase_a/b/a-II"/>
</dbReference>
<dbReference type="NCBIfam" id="TIGR01132">
    <property type="entry name" value="pgm"/>
    <property type="match status" value="1"/>
</dbReference>
<evidence type="ECO:0000256" key="5">
    <source>
        <dbReference type="ARBA" id="ARBA00022842"/>
    </source>
</evidence>
<dbReference type="CDD" id="cd05801">
    <property type="entry name" value="PGM_like3"/>
    <property type="match status" value="1"/>
</dbReference>
<dbReference type="RefSeq" id="WP_386428461.1">
    <property type="nucleotide sequence ID" value="NZ_JBHSBB010000009.1"/>
</dbReference>
<evidence type="ECO:0000259" key="11">
    <source>
        <dbReference type="Pfam" id="PF02880"/>
    </source>
</evidence>
<evidence type="ECO:0000259" key="8">
    <source>
        <dbReference type="Pfam" id="PF00408"/>
    </source>
</evidence>
<dbReference type="PANTHER" id="PTHR45745:SF1">
    <property type="entry name" value="PHOSPHOGLUCOMUTASE 2B-RELATED"/>
    <property type="match status" value="1"/>
</dbReference>
<keyword evidence="13" id="KW-1185">Reference proteome</keyword>
<dbReference type="SUPFAM" id="SSF53738">
    <property type="entry name" value="Phosphoglucomutase, first 3 domains"/>
    <property type="match status" value="3"/>
</dbReference>
<name>A0ABV8HNP5_9ACTN</name>
<dbReference type="InterPro" id="IPR005843">
    <property type="entry name" value="A-D-PHexomutase_C"/>
</dbReference>
<evidence type="ECO:0000256" key="1">
    <source>
        <dbReference type="ARBA" id="ARBA00001946"/>
    </source>
</evidence>
<keyword evidence="6 12" id="KW-0413">Isomerase</keyword>
<accession>A0ABV8HNP5</accession>
<dbReference type="Pfam" id="PF00408">
    <property type="entry name" value="PGM_PMM_IV"/>
    <property type="match status" value="1"/>
</dbReference>
<evidence type="ECO:0000313" key="13">
    <source>
        <dbReference type="Proteomes" id="UP001595765"/>
    </source>
</evidence>
<dbReference type="Pfam" id="PF02878">
    <property type="entry name" value="PGM_PMM_I"/>
    <property type="match status" value="1"/>
</dbReference>
<protein>
    <submittedName>
        <fullName evidence="12">Phosphoglucomutase (Alpha-D-glucose-1,6-bisphosphate-dependent)</fullName>
        <ecNumber evidence="12">5.4.2.2</ecNumber>
    </submittedName>
</protein>
<evidence type="ECO:0000259" key="10">
    <source>
        <dbReference type="Pfam" id="PF02879"/>
    </source>
</evidence>
<dbReference type="InterPro" id="IPR005844">
    <property type="entry name" value="A-D-PHexomutase_a/b/a-I"/>
</dbReference>
<reference evidence="13" key="1">
    <citation type="journal article" date="2019" name="Int. J. Syst. Evol. Microbiol.">
        <title>The Global Catalogue of Microorganisms (GCM) 10K type strain sequencing project: providing services to taxonomists for standard genome sequencing and annotation.</title>
        <authorList>
            <consortium name="The Broad Institute Genomics Platform"/>
            <consortium name="The Broad Institute Genome Sequencing Center for Infectious Disease"/>
            <person name="Wu L."/>
            <person name="Ma J."/>
        </authorList>
    </citation>
    <scope>NUCLEOTIDE SEQUENCE [LARGE SCALE GENOMIC DNA]</scope>
    <source>
        <strain evidence="13">CGMCC 4.7237</strain>
    </source>
</reference>
<dbReference type="Gene3D" id="3.30.310.50">
    <property type="entry name" value="Alpha-D-phosphohexomutase, C-terminal domain"/>
    <property type="match status" value="1"/>
</dbReference>
<evidence type="ECO:0000256" key="4">
    <source>
        <dbReference type="ARBA" id="ARBA00022723"/>
    </source>
</evidence>
<gene>
    <name evidence="12" type="primary">pgm</name>
    <name evidence="12" type="ORF">ACFO3J_10620</name>
</gene>
<dbReference type="EMBL" id="JBHSBB010000009">
    <property type="protein sequence ID" value="MFC4031934.1"/>
    <property type="molecule type" value="Genomic_DNA"/>
</dbReference>
<dbReference type="GO" id="GO:0004614">
    <property type="term" value="F:phosphoglucomutase activity"/>
    <property type="evidence" value="ECO:0007669"/>
    <property type="project" value="UniProtKB-EC"/>
</dbReference>
<dbReference type="Proteomes" id="UP001595765">
    <property type="component" value="Unassembled WGS sequence"/>
</dbReference>
<dbReference type="Gene3D" id="3.40.120.10">
    <property type="entry name" value="Alpha-D-Glucose-1,6-Bisphosphate, subunit A, domain 3"/>
    <property type="match status" value="3"/>
</dbReference>
<evidence type="ECO:0000256" key="2">
    <source>
        <dbReference type="ARBA" id="ARBA00010231"/>
    </source>
</evidence>
<feature type="domain" description="Alpha-D-phosphohexomutase alpha/beta/alpha" evidence="9">
    <location>
        <begin position="39"/>
        <end position="179"/>
    </location>
</feature>
<feature type="domain" description="Alpha-D-phosphohexomutase alpha/beta/alpha" evidence="10">
    <location>
        <begin position="210"/>
        <end position="315"/>
    </location>
</feature>
<evidence type="ECO:0000313" key="12">
    <source>
        <dbReference type="EMBL" id="MFC4031934.1"/>
    </source>
</evidence>
<dbReference type="EC" id="5.4.2.2" evidence="12"/>
<dbReference type="InterPro" id="IPR016055">
    <property type="entry name" value="A-D-PHexomutase_a/b/a-I/II/III"/>
</dbReference>
<keyword evidence="3" id="KW-0597">Phosphoprotein</keyword>
<evidence type="ECO:0000256" key="3">
    <source>
        <dbReference type="ARBA" id="ARBA00022553"/>
    </source>
</evidence>
<feature type="domain" description="Alpha-D-phosphohexomutase C-terminal" evidence="8">
    <location>
        <begin position="493"/>
        <end position="535"/>
    </location>
</feature>
<keyword evidence="4 7" id="KW-0479">Metal-binding</keyword>
<dbReference type="Pfam" id="PF02879">
    <property type="entry name" value="PGM_PMM_II"/>
    <property type="match status" value="1"/>
</dbReference>
<dbReference type="Pfam" id="PF02880">
    <property type="entry name" value="PGM_PMM_III"/>
    <property type="match status" value="1"/>
</dbReference>
<evidence type="ECO:0000256" key="6">
    <source>
        <dbReference type="ARBA" id="ARBA00023235"/>
    </source>
</evidence>
<comment type="similarity">
    <text evidence="2 7">Belongs to the phosphohexose mutase family.</text>
</comment>
<evidence type="ECO:0000256" key="7">
    <source>
        <dbReference type="RuleBase" id="RU004326"/>
    </source>
</evidence>
<proteinExistence type="inferred from homology"/>
<keyword evidence="5 7" id="KW-0460">Magnesium</keyword>
<dbReference type="InterPro" id="IPR005846">
    <property type="entry name" value="A-D-PHexomutase_a/b/a-III"/>
</dbReference>
<comment type="caution">
    <text evidence="12">The sequence shown here is derived from an EMBL/GenBank/DDBJ whole genome shotgun (WGS) entry which is preliminary data.</text>
</comment>
<comment type="cofactor">
    <cofactor evidence="1">
        <name>Mg(2+)</name>
        <dbReference type="ChEBI" id="CHEBI:18420"/>
    </cofactor>
</comment>
<dbReference type="InterPro" id="IPR005852">
    <property type="entry name" value="PGM_a-D-Glc-sp"/>
</dbReference>
<dbReference type="PROSITE" id="PS00710">
    <property type="entry name" value="PGM_PMM"/>
    <property type="match status" value="1"/>
</dbReference>
<organism evidence="12 13">
    <name type="scientific">Streptomyces polygonati</name>
    <dbReference type="NCBI Taxonomy" id="1617087"/>
    <lineage>
        <taxon>Bacteria</taxon>
        <taxon>Bacillati</taxon>
        <taxon>Actinomycetota</taxon>
        <taxon>Actinomycetes</taxon>
        <taxon>Kitasatosporales</taxon>
        <taxon>Streptomycetaceae</taxon>
        <taxon>Streptomyces</taxon>
    </lineage>
</organism>
<dbReference type="SUPFAM" id="SSF55957">
    <property type="entry name" value="Phosphoglucomutase, C-terminal domain"/>
    <property type="match status" value="1"/>
</dbReference>
<feature type="domain" description="Alpha-D-phosphohexomutase alpha/beta/alpha" evidence="11">
    <location>
        <begin position="321"/>
        <end position="438"/>
    </location>
</feature>
<dbReference type="InterPro" id="IPR036900">
    <property type="entry name" value="A-D-PHexomutase_C_sf"/>
</dbReference>
<sequence length="546" mass="57746">MPHERAGTPARPDDLVDVARLVTAYYALHPDPGEPAQRVAFGTSGHRGSALATAFNEDHIVATSQAICDYRDRQNTTGPLFLGADTHALSEPARVTALEVFAANGVTVLIDESDGYTPTPAVSHAILAHNRGRADAFADGVVVTPSHNPPADGGFKYNPPSGGPAASDATGWIQDRANALIADGLKNVRRVPYRQALAADTTGRYDFLGSYVNDLPSVLDLEAVRNSGLTIGADPLGGASVDYWGRIAETHRLDLTVVNPYTDPTWRFMTLDWDGKIRMDCSSPYAMASLIARKDEYGIATGNDADADRHGIVTPDAGLMNPNHYLAVAISYLIGHREQWGPELAVGKTLVSSSMIDKVVAGLGRPLTEVPVGFKWFVDGLLGGTLAFGGEESAGGSFLRRDGSVWTTDKDGILLALLAAEITAVTGRTPSAHYADLTGEFGAPAYARTDAPADREQKALLAKLSPEQVPAEELAGERVTAVLTTAPGNGAALGGIKVCTENAWFAARPSGTEDVYKVYAESFLGEDHLAKVQQEAQAMVSGVLNA</sequence>